<dbReference type="PANTHER" id="PTHR10366">
    <property type="entry name" value="NAD DEPENDENT EPIMERASE/DEHYDRATASE"/>
    <property type="match status" value="1"/>
</dbReference>
<evidence type="ECO:0000259" key="2">
    <source>
        <dbReference type="Pfam" id="PF01370"/>
    </source>
</evidence>
<sequence length="351" mass="38143">MQIDTSSPVMVTGATGYVAGWIVKELLEAGLTVHAPVRNPDATAKVQHLIDFAEASSGDIKLFKADLLKDGSYAEAMKSCSVVFHTASPFTVRVKDPQKELIDPAVNGTRNVLEQASQTESVKRVVLTSSCAAIYTDAADCAAAPNGILTEEVWNTTASLDYQPYSYSKTLAERAAWDIAKQQSNWDLVVLNPSLVIGPALNSNPTSESFSIVKQLGDGTLKAGAPRAGFGVVDVRDLAQAHVAAAFTPEAEGRHIISGHNTDLLELGLALRDRFASDYPLPRRALPKWLVWLVAPMSGLPRKFVSLNVNVAWKADNSKGKRVFGQRYRPLKDSMEDMFQQLVDRGVFKKS</sequence>
<dbReference type="EMBL" id="CYTW01000003">
    <property type="protein sequence ID" value="CUK06940.1"/>
    <property type="molecule type" value="Genomic_DNA"/>
</dbReference>
<dbReference type="FunFam" id="3.40.50.720:FF:000336">
    <property type="entry name" value="Aldehyde reductase"/>
    <property type="match status" value="1"/>
</dbReference>
<dbReference type="AlphaFoldDB" id="A0A0P1IDI8"/>
<dbReference type="Pfam" id="PF01370">
    <property type="entry name" value="Epimerase"/>
    <property type="match status" value="1"/>
</dbReference>
<dbReference type="InterPro" id="IPR001509">
    <property type="entry name" value="Epimerase_deHydtase"/>
</dbReference>
<dbReference type="Gene3D" id="3.40.50.720">
    <property type="entry name" value="NAD(P)-binding Rossmann-like Domain"/>
    <property type="match status" value="1"/>
</dbReference>
<keyword evidence="4" id="KW-1185">Reference proteome</keyword>
<dbReference type="GO" id="GO:0016616">
    <property type="term" value="F:oxidoreductase activity, acting on the CH-OH group of donors, NAD or NADP as acceptor"/>
    <property type="evidence" value="ECO:0007669"/>
    <property type="project" value="TreeGrafter"/>
</dbReference>
<evidence type="ECO:0000313" key="3">
    <source>
        <dbReference type="EMBL" id="CUK06940.1"/>
    </source>
</evidence>
<dbReference type="STRING" id="1715693.PH7735_03089"/>
<dbReference type="GeneID" id="83882078"/>
<reference evidence="4" key="1">
    <citation type="submission" date="2015-09" db="EMBL/GenBank/DDBJ databases">
        <authorList>
            <person name="Rodrigo-Torres Lidia"/>
            <person name="Arahal R.David."/>
        </authorList>
    </citation>
    <scope>NUCLEOTIDE SEQUENCE [LARGE SCALE GENOMIC DNA]</scope>
    <source>
        <strain evidence="4">CECT 7735</strain>
    </source>
</reference>
<dbReference type="InterPro" id="IPR036291">
    <property type="entry name" value="NAD(P)-bd_dom_sf"/>
</dbReference>
<proteinExistence type="predicted"/>
<dbReference type="RefSeq" id="WP_058312237.1">
    <property type="nucleotide sequence ID" value="NZ_CYTW01000003.1"/>
</dbReference>
<organism evidence="3 4">
    <name type="scientific">Shimia thalassica</name>
    <dbReference type="NCBI Taxonomy" id="1715693"/>
    <lineage>
        <taxon>Bacteria</taxon>
        <taxon>Pseudomonadati</taxon>
        <taxon>Pseudomonadota</taxon>
        <taxon>Alphaproteobacteria</taxon>
        <taxon>Rhodobacterales</taxon>
        <taxon>Roseobacteraceae</taxon>
    </lineage>
</organism>
<dbReference type="PANTHER" id="PTHR10366:SF812">
    <property type="entry name" value="VPS9 DOMAIN-CONTAINING PROTEIN"/>
    <property type="match status" value="1"/>
</dbReference>
<dbReference type="SUPFAM" id="SSF51735">
    <property type="entry name" value="NAD(P)-binding Rossmann-fold domains"/>
    <property type="match status" value="1"/>
</dbReference>
<feature type="domain" description="NAD-dependent epimerase/dehydratase" evidence="2">
    <location>
        <begin position="9"/>
        <end position="252"/>
    </location>
</feature>
<gene>
    <name evidence="3" type="ORF">PH7735_03089</name>
</gene>
<evidence type="ECO:0000313" key="4">
    <source>
        <dbReference type="Proteomes" id="UP000051870"/>
    </source>
</evidence>
<keyword evidence="1" id="KW-0560">Oxidoreductase</keyword>
<protein>
    <submittedName>
        <fullName evidence="3">Short chain dehydrogenase</fullName>
    </submittedName>
</protein>
<dbReference type="Proteomes" id="UP000051870">
    <property type="component" value="Unassembled WGS sequence"/>
</dbReference>
<dbReference type="InterPro" id="IPR050425">
    <property type="entry name" value="NAD(P)_dehydrat-like"/>
</dbReference>
<accession>A0A0P1IDI8</accession>
<name>A0A0P1IDI8_9RHOB</name>
<evidence type="ECO:0000256" key="1">
    <source>
        <dbReference type="ARBA" id="ARBA00023002"/>
    </source>
</evidence>